<dbReference type="InterPro" id="IPR039315">
    <property type="entry name" value="CheW"/>
</dbReference>
<gene>
    <name evidence="3" type="ORF">GPA22_14910</name>
</gene>
<keyword evidence="4" id="KW-1185">Reference proteome</keyword>
<proteinExistence type="predicted"/>
<evidence type="ECO:0000313" key="3">
    <source>
        <dbReference type="EMBL" id="NMG45016.1"/>
    </source>
</evidence>
<feature type="domain" description="CheW-like" evidence="2">
    <location>
        <begin position="28"/>
        <end position="170"/>
    </location>
</feature>
<dbReference type="PROSITE" id="PS50851">
    <property type="entry name" value="CHEW"/>
    <property type="match status" value="2"/>
</dbReference>
<dbReference type="SUPFAM" id="SSF50341">
    <property type="entry name" value="CheW-like"/>
    <property type="match status" value="2"/>
</dbReference>
<name>A0ABX1Q005_9RHOO</name>
<dbReference type="Gene3D" id="2.30.30.40">
    <property type="entry name" value="SH3 Domains"/>
    <property type="match status" value="2"/>
</dbReference>
<dbReference type="Pfam" id="PF01584">
    <property type="entry name" value="CheW"/>
    <property type="match status" value="2"/>
</dbReference>
<dbReference type="InterPro" id="IPR036061">
    <property type="entry name" value="CheW-like_dom_sf"/>
</dbReference>
<protein>
    <recommendedName>
        <fullName evidence="2">CheW-like domain-containing protein</fullName>
    </recommendedName>
</protein>
<evidence type="ECO:0000259" key="2">
    <source>
        <dbReference type="PROSITE" id="PS50851"/>
    </source>
</evidence>
<feature type="region of interest" description="Disordered" evidence="1">
    <location>
        <begin position="354"/>
        <end position="374"/>
    </location>
</feature>
<dbReference type="Gene3D" id="2.40.50.180">
    <property type="entry name" value="CheA-289, Domain 4"/>
    <property type="match status" value="2"/>
</dbReference>
<dbReference type="InterPro" id="IPR002545">
    <property type="entry name" value="CheW-lke_dom"/>
</dbReference>
<feature type="compositionally biased region" description="Basic and acidic residues" evidence="1">
    <location>
        <begin position="354"/>
        <end position="363"/>
    </location>
</feature>
<dbReference type="EMBL" id="WTVN01000023">
    <property type="protein sequence ID" value="NMG45016.1"/>
    <property type="molecule type" value="Genomic_DNA"/>
</dbReference>
<dbReference type="PANTHER" id="PTHR22617:SF43">
    <property type="entry name" value="PROTEIN PILI"/>
    <property type="match status" value="1"/>
</dbReference>
<comment type="caution">
    <text evidence="3">The sequence shown here is derived from an EMBL/GenBank/DDBJ whole genome shotgun (WGS) entry which is preliminary data.</text>
</comment>
<dbReference type="SMART" id="SM00260">
    <property type="entry name" value="CheW"/>
    <property type="match status" value="2"/>
</dbReference>
<feature type="domain" description="CheW-like" evidence="2">
    <location>
        <begin position="215"/>
        <end position="350"/>
    </location>
</feature>
<dbReference type="PANTHER" id="PTHR22617">
    <property type="entry name" value="CHEMOTAXIS SENSOR HISTIDINE KINASE-RELATED"/>
    <property type="match status" value="1"/>
</dbReference>
<sequence length="374" mass="38730">MPPPAACCAGSGPRRATRRVGRRRRRMASLHLIFSHRGVRYALDAALVQEIVWLPGLSPVAEASTRVIGAFNLRGHVIPVIDLALCFGRGRSVLQVGDAVVVLAVEGERFGILAGEVLDTATIAADDVEDVHDHDSLLGNAAPLLSGVAMSGADLAMVLDARALLADAATAAALEAPSADAAPDDTTCADPAAGILRTRADRLALPPDAPDAAGSAPFVLVGLDGGLFGIPAGVVREIVHLRGVRPVPCCPAHILGSMNLRSEILTVVDLRPALGLPARQPLAAVVVVRGGDLVVGLAVSEVHDVVAAGAHEAAPAQGEYDLPFCRGPMRADGLIFSMIDIEAMLASRVLHVADEPGRDRPEPRNAAPEAGEEQ</sequence>
<evidence type="ECO:0000313" key="4">
    <source>
        <dbReference type="Proteomes" id="UP000623795"/>
    </source>
</evidence>
<organism evidence="3 4">
    <name type="scientific">Aromatoleum toluvorans</name>
    <dbReference type="NCBI Taxonomy" id="92002"/>
    <lineage>
        <taxon>Bacteria</taxon>
        <taxon>Pseudomonadati</taxon>
        <taxon>Pseudomonadota</taxon>
        <taxon>Betaproteobacteria</taxon>
        <taxon>Rhodocyclales</taxon>
        <taxon>Rhodocyclaceae</taxon>
        <taxon>Aromatoleum</taxon>
    </lineage>
</organism>
<accession>A0ABX1Q005</accession>
<dbReference type="Proteomes" id="UP000623795">
    <property type="component" value="Unassembled WGS sequence"/>
</dbReference>
<evidence type="ECO:0000256" key="1">
    <source>
        <dbReference type="SAM" id="MobiDB-lite"/>
    </source>
</evidence>
<reference evidence="3 4" key="1">
    <citation type="submission" date="2019-12" db="EMBL/GenBank/DDBJ databases">
        <title>Comparative genomics gives insights into the taxonomy of the Azoarcus-Aromatoleum group and reveals separate origins of nif in the plant-associated Azoarcus and non-plant-associated Aromatoleum sub-groups.</title>
        <authorList>
            <person name="Lafos M."/>
            <person name="Maluk M."/>
            <person name="Batista M."/>
            <person name="Junghare M."/>
            <person name="Carmona M."/>
            <person name="Faoro H."/>
            <person name="Cruz L.M."/>
            <person name="Battistoni F."/>
            <person name="De Souza E."/>
            <person name="Pedrosa F."/>
            <person name="Chen W.-M."/>
            <person name="Poole P.S."/>
            <person name="Dixon R.A."/>
            <person name="James E.K."/>
        </authorList>
    </citation>
    <scope>NUCLEOTIDE SEQUENCE [LARGE SCALE GENOMIC DNA]</scope>
    <source>
        <strain evidence="3 4">Td21</strain>
    </source>
</reference>